<comment type="subcellular location">
    <subcellularLocation>
        <location evidence="1">Bacterial flagellum</location>
    </subcellularLocation>
    <subcellularLocation>
        <location evidence="2">Secreted</location>
    </subcellularLocation>
</comment>
<dbReference type="GO" id="GO:0044780">
    <property type="term" value="P:bacterial-type flagellum assembly"/>
    <property type="evidence" value="ECO:0007669"/>
    <property type="project" value="InterPro"/>
</dbReference>
<dbReference type="AlphaFoldDB" id="A0A0S1B021"/>
<dbReference type="KEGG" id="sacz:AOT14_19470"/>
<dbReference type="GO" id="GO:0009424">
    <property type="term" value="C:bacterial-type flagellum hook"/>
    <property type="evidence" value="ECO:0007669"/>
    <property type="project" value="InterPro"/>
</dbReference>
<organism evidence="11 12">
    <name type="scientific">Stenotrophomonas acidaminiphila</name>
    <dbReference type="NCBI Taxonomy" id="128780"/>
    <lineage>
        <taxon>Bacteria</taxon>
        <taxon>Pseudomonadati</taxon>
        <taxon>Pseudomonadota</taxon>
        <taxon>Gammaproteobacteria</taxon>
        <taxon>Lysobacterales</taxon>
        <taxon>Lysobacteraceae</taxon>
        <taxon>Stenotrophomonas</taxon>
    </lineage>
</organism>
<dbReference type="InterPro" id="IPR001444">
    <property type="entry name" value="Flag_bb_rod_N"/>
</dbReference>
<dbReference type="RefSeq" id="WP_054665758.1">
    <property type="nucleotide sequence ID" value="NZ_DAMDNZ010000014.1"/>
</dbReference>
<keyword evidence="6" id="KW-0975">Bacterial flagellum</keyword>
<evidence type="ECO:0000259" key="10">
    <source>
        <dbReference type="Pfam" id="PF22638"/>
    </source>
</evidence>
<dbReference type="PATRIC" id="fig|128780.6.peg.1956"/>
<feature type="domain" description="Flagellar basal body rod protein N-terminal" evidence="7">
    <location>
        <begin position="5"/>
        <end position="34"/>
    </location>
</feature>
<name>A0A0S1B021_9GAMM</name>
<dbReference type="InterPro" id="IPR049119">
    <property type="entry name" value="FlgK_D2-like"/>
</dbReference>
<evidence type="ECO:0000259" key="7">
    <source>
        <dbReference type="Pfam" id="PF00460"/>
    </source>
</evidence>
<feature type="domain" description="Flagellar hook-associated protein FlgK helical" evidence="10">
    <location>
        <begin position="93"/>
        <end position="322"/>
    </location>
</feature>
<dbReference type="SUPFAM" id="SSF64518">
    <property type="entry name" value="Phase 1 flagellin"/>
    <property type="match status" value="2"/>
</dbReference>
<dbReference type="NCBIfam" id="TIGR02492">
    <property type="entry name" value="flgK_ends"/>
    <property type="match status" value="1"/>
</dbReference>
<evidence type="ECO:0000256" key="3">
    <source>
        <dbReference type="ARBA" id="ARBA00009677"/>
    </source>
</evidence>
<evidence type="ECO:0000259" key="8">
    <source>
        <dbReference type="Pfam" id="PF06429"/>
    </source>
</evidence>
<keyword evidence="11" id="KW-0966">Cell projection</keyword>
<dbReference type="GO" id="GO:0005576">
    <property type="term" value="C:extracellular region"/>
    <property type="evidence" value="ECO:0007669"/>
    <property type="project" value="UniProtKB-SubCell"/>
</dbReference>
<sequence>MSSVLSTGSSALIAFQRALATVSHNVANIKTDGYSRQKVDFATRNPTDLGYGDVGNGTRITDIRRVADQLAISRLLDSSGELARLKQLSGLADRVDALFSDSATNLNGIWSNFFDSVSGLSANAAGTADRRSMLDNANDLVNRFKQLNGNLDTLGNEVNNGLIAGTGEINRLAREIAQINSTIGGDITGVAPDLLDRRDQLITQLVGYTGGTAVIQDGGIMNVYSAGGHALVVGGTASQVTTVADPYQPERLQLALKTQGQTIVLDGKALGGSIGGLLEFRDTVLTPAQAELGRIAVGLAQAFNESHREGMDLYGDMGVDFFSLAPPKVAAHSGNSSTSTATLSASYGDVAALDGQNLQLRFDGSSWVATRTDTGAQVPMSGSGSAADPFVVNGIELVVGGTPALNDRFLVQPTAAAPGGLAVAITDPSRIAAANPVRAKADLGNVGTGVAGKLDITDAANGALLDPVSIDFIDANNYTINGGPPLPYTPGQTIAANGWSLVLDGKPAAGDTFTVSRTQAGSSDNGNATRMAGVEEAKAFNGGTVTLNGALGGLTTQIGAAARAADYSLQAQQVINENAQATRDSISGVNLDEEAADMLRLQQAYQAASQLISTADTMFQSILRAVG</sequence>
<dbReference type="PRINTS" id="PR01005">
    <property type="entry name" value="FLGHOOKAP1"/>
</dbReference>
<dbReference type="GO" id="GO:0005198">
    <property type="term" value="F:structural molecule activity"/>
    <property type="evidence" value="ECO:0007669"/>
    <property type="project" value="InterPro"/>
</dbReference>
<comment type="similarity">
    <text evidence="3">Belongs to the flagella basal body rod proteins family.</text>
</comment>
<keyword evidence="11" id="KW-0969">Cilium</keyword>
<evidence type="ECO:0000256" key="2">
    <source>
        <dbReference type="ARBA" id="ARBA00004613"/>
    </source>
</evidence>
<keyword evidence="11" id="KW-0282">Flagellum</keyword>
<dbReference type="Pfam" id="PF06429">
    <property type="entry name" value="Flg_bbr_C"/>
    <property type="match status" value="1"/>
</dbReference>
<protein>
    <recommendedName>
        <fullName evidence="4">Flagellar hook-associated protein 1</fullName>
    </recommendedName>
</protein>
<gene>
    <name evidence="11" type="primary">flgK</name>
    <name evidence="11" type="ORF">AOT14_19470</name>
</gene>
<dbReference type="PANTHER" id="PTHR30033">
    <property type="entry name" value="FLAGELLAR HOOK-ASSOCIATED PROTEIN 1"/>
    <property type="match status" value="1"/>
</dbReference>
<accession>A0A0S1B021</accession>
<evidence type="ECO:0000256" key="6">
    <source>
        <dbReference type="ARBA" id="ARBA00023143"/>
    </source>
</evidence>
<evidence type="ECO:0000256" key="5">
    <source>
        <dbReference type="ARBA" id="ARBA00022525"/>
    </source>
</evidence>
<dbReference type="Proteomes" id="UP000061010">
    <property type="component" value="Chromosome"/>
</dbReference>
<dbReference type="InterPro" id="IPR053927">
    <property type="entry name" value="FlgK_helical"/>
</dbReference>
<evidence type="ECO:0000256" key="1">
    <source>
        <dbReference type="ARBA" id="ARBA00004365"/>
    </source>
</evidence>
<proteinExistence type="inferred from homology"/>
<dbReference type="Pfam" id="PF22638">
    <property type="entry name" value="FlgK_D1"/>
    <property type="match status" value="1"/>
</dbReference>
<evidence type="ECO:0000256" key="4">
    <source>
        <dbReference type="ARBA" id="ARBA00016244"/>
    </source>
</evidence>
<keyword evidence="5" id="KW-0964">Secreted</keyword>
<keyword evidence="12" id="KW-1185">Reference proteome</keyword>
<feature type="domain" description="Flagellar hook-associated protein 1 D2-like" evidence="9">
    <location>
        <begin position="334"/>
        <end position="413"/>
    </location>
</feature>
<evidence type="ECO:0000313" key="11">
    <source>
        <dbReference type="EMBL" id="ALJ28324.1"/>
    </source>
</evidence>
<dbReference type="Pfam" id="PF00460">
    <property type="entry name" value="Flg_bb_rod"/>
    <property type="match status" value="1"/>
</dbReference>
<evidence type="ECO:0000313" key="12">
    <source>
        <dbReference type="Proteomes" id="UP000061010"/>
    </source>
</evidence>
<dbReference type="InterPro" id="IPR002371">
    <property type="entry name" value="FlgK"/>
</dbReference>
<dbReference type="PANTHER" id="PTHR30033:SF1">
    <property type="entry name" value="FLAGELLAR HOOK-ASSOCIATED PROTEIN 1"/>
    <property type="match status" value="1"/>
</dbReference>
<evidence type="ECO:0000259" key="9">
    <source>
        <dbReference type="Pfam" id="PF21158"/>
    </source>
</evidence>
<dbReference type="Pfam" id="PF21158">
    <property type="entry name" value="flgK_1st_1"/>
    <property type="match status" value="1"/>
</dbReference>
<dbReference type="OrthoDB" id="9802553at2"/>
<dbReference type="EMBL" id="CP012900">
    <property type="protein sequence ID" value="ALJ28324.1"/>
    <property type="molecule type" value="Genomic_DNA"/>
</dbReference>
<reference evidence="11 12" key="1">
    <citation type="journal article" date="2015" name="Genome Announc.">
        <title>Complete Genome Sequencing of Stenotrophomonas acidaminiphila ZAC14D2_NAIMI4_2, a Multidrug-Resistant Strain Isolated from Sediments of a Polluted River in Mexico, Uncovers New Antibiotic Resistance Genes and a Novel Class-II Lasso Peptide Biosynthesis Gene Cluster.</title>
        <authorList>
            <person name="Vinuesa P."/>
            <person name="Ochoa-Sanchez L.E."/>
        </authorList>
    </citation>
    <scope>NUCLEOTIDE SEQUENCE [LARGE SCALE GENOMIC DNA]</scope>
    <source>
        <strain evidence="11 12">ZAC14D2_NAIMI4_2</strain>
    </source>
</reference>
<dbReference type="InterPro" id="IPR010930">
    <property type="entry name" value="Flg_bb/hook_C_dom"/>
</dbReference>
<feature type="domain" description="Flagellar basal-body/hook protein C-terminal" evidence="8">
    <location>
        <begin position="586"/>
        <end position="624"/>
    </location>
</feature>